<dbReference type="AlphaFoldDB" id="A0A814QZC3"/>
<feature type="compositionally biased region" description="Low complexity" evidence="1">
    <location>
        <begin position="470"/>
        <end position="479"/>
    </location>
</feature>
<sequence length="534" mass="60041">MARSSTKVEDYWRQHNIENLFKELTQILVRRTPSDPAIAIVEHLQKKFPKSFKTSTDNIGIVPKSLANSLQLRSTMSPRSDGHNDSINDTQIGRRLSIQSQVSGIATIPTMDSAFTDVLKHDTSILSQAPESNIRTIANANRTVQQAIKKGKDIRSDHDILEEEMIKPTKTKFDTSTTENVSDIFITENIENQETHKEPTVQQIIKYKQNILTEKGRRLHQEKLAELARQQDEKEKFFRSDFAANPEEIQQQDKLNDESASQVVPDEASRSKVLHKPIAKSKEEEEILNDENVFQPRKQRNRGRPRNTLQTMLSTTPYIQGRHMIDPRSTMKREDGNLICKVCGNVINEGENPLLVDSKLSFAADTARSSETASVAVDDWFETGSAASSSRQTSPWKPDESIPLPFGSSTFRRNLFQPINDNHTDTKGHQSPVQSSIIDSDATKIRRPSSSRMSESGIFARSPEVKIRRPSASRSIPSPVTKKHHSDTASGTSHELKQSSPLTTTTTTTTTTTNDRRMSGWSVREPSPDNTDEN</sequence>
<feature type="compositionally biased region" description="Low complexity" evidence="1">
    <location>
        <begin position="503"/>
        <end position="513"/>
    </location>
</feature>
<evidence type="ECO:0000313" key="3">
    <source>
        <dbReference type="EMBL" id="CAF3659546.1"/>
    </source>
</evidence>
<dbReference type="SUPFAM" id="SSF47391">
    <property type="entry name" value="Dimerization-anchoring domain of cAMP-dependent PK regulatory subunit"/>
    <property type="match status" value="1"/>
</dbReference>
<gene>
    <name evidence="2" type="ORF">IZO911_LOCUS24477</name>
    <name evidence="3" type="ORF">KXQ929_LOCUS8236</name>
</gene>
<evidence type="ECO:0000256" key="1">
    <source>
        <dbReference type="SAM" id="MobiDB-lite"/>
    </source>
</evidence>
<feature type="region of interest" description="Disordered" evidence="1">
    <location>
        <begin position="386"/>
        <end position="534"/>
    </location>
</feature>
<feature type="region of interest" description="Disordered" evidence="1">
    <location>
        <begin position="248"/>
        <end position="273"/>
    </location>
</feature>
<comment type="caution">
    <text evidence="2">The sequence shown here is derived from an EMBL/GenBank/DDBJ whole genome shotgun (WGS) entry which is preliminary data.</text>
</comment>
<organism evidence="2 4">
    <name type="scientific">Adineta steineri</name>
    <dbReference type="NCBI Taxonomy" id="433720"/>
    <lineage>
        <taxon>Eukaryota</taxon>
        <taxon>Metazoa</taxon>
        <taxon>Spiralia</taxon>
        <taxon>Gnathifera</taxon>
        <taxon>Rotifera</taxon>
        <taxon>Eurotatoria</taxon>
        <taxon>Bdelloidea</taxon>
        <taxon>Adinetida</taxon>
        <taxon>Adinetidae</taxon>
        <taxon>Adineta</taxon>
    </lineage>
</organism>
<feature type="compositionally biased region" description="Polar residues" evidence="1">
    <location>
        <begin position="386"/>
        <end position="395"/>
    </location>
</feature>
<feature type="compositionally biased region" description="Polar residues" evidence="1">
    <location>
        <begin position="488"/>
        <end position="502"/>
    </location>
</feature>
<reference evidence="2" key="1">
    <citation type="submission" date="2021-02" db="EMBL/GenBank/DDBJ databases">
        <authorList>
            <person name="Nowell W R."/>
        </authorList>
    </citation>
    <scope>NUCLEOTIDE SEQUENCE</scope>
</reference>
<feature type="compositionally biased region" description="Polar residues" evidence="1">
    <location>
        <begin position="429"/>
        <end position="438"/>
    </location>
</feature>
<accession>A0A814QZC3</accession>
<proteinExistence type="predicted"/>
<evidence type="ECO:0000313" key="2">
    <source>
        <dbReference type="EMBL" id="CAF1127118.1"/>
    </source>
</evidence>
<feature type="compositionally biased region" description="Polar residues" evidence="1">
    <location>
        <begin position="248"/>
        <end position="262"/>
    </location>
</feature>
<feature type="compositionally biased region" description="Polar residues" evidence="1">
    <location>
        <begin position="407"/>
        <end position="421"/>
    </location>
</feature>
<dbReference type="EMBL" id="CAJNOE010000295">
    <property type="protein sequence ID" value="CAF1127118.1"/>
    <property type="molecule type" value="Genomic_DNA"/>
</dbReference>
<dbReference type="Proteomes" id="UP000663868">
    <property type="component" value="Unassembled WGS sequence"/>
</dbReference>
<protein>
    <submittedName>
        <fullName evidence="2">Uncharacterized protein</fullName>
    </submittedName>
</protein>
<dbReference type="EMBL" id="CAJOBB010000354">
    <property type="protein sequence ID" value="CAF3659546.1"/>
    <property type="molecule type" value="Genomic_DNA"/>
</dbReference>
<evidence type="ECO:0000313" key="4">
    <source>
        <dbReference type="Proteomes" id="UP000663860"/>
    </source>
</evidence>
<name>A0A814QZC3_9BILA</name>
<dbReference type="Proteomes" id="UP000663860">
    <property type="component" value="Unassembled WGS sequence"/>
</dbReference>